<organism evidence="1">
    <name type="scientific">freshwater metagenome</name>
    <dbReference type="NCBI Taxonomy" id="449393"/>
    <lineage>
        <taxon>unclassified sequences</taxon>
        <taxon>metagenomes</taxon>
        <taxon>ecological metagenomes</taxon>
    </lineage>
</organism>
<protein>
    <submittedName>
        <fullName evidence="1">Unannotated protein</fullName>
    </submittedName>
</protein>
<proteinExistence type="predicted"/>
<name>A0A6J7EKR9_9ZZZZ</name>
<evidence type="ECO:0000313" key="1">
    <source>
        <dbReference type="EMBL" id="CAB4881720.1"/>
    </source>
</evidence>
<dbReference type="EMBL" id="CAFBLM010000117">
    <property type="protein sequence ID" value="CAB4881720.1"/>
    <property type="molecule type" value="Genomic_DNA"/>
</dbReference>
<reference evidence="1" key="1">
    <citation type="submission" date="2020-05" db="EMBL/GenBank/DDBJ databases">
        <authorList>
            <person name="Chiriac C."/>
            <person name="Salcher M."/>
            <person name="Ghai R."/>
            <person name="Kavagutti S V."/>
        </authorList>
    </citation>
    <scope>NUCLEOTIDE SEQUENCE</scope>
</reference>
<gene>
    <name evidence="1" type="ORF">UFOPK3401_01504</name>
</gene>
<dbReference type="AlphaFoldDB" id="A0A6J7EKR9"/>
<accession>A0A6J7EKR9</accession>
<sequence>MTYQSKVDSRGNLQLRNVKVASTPTTICPDGSDYYGVTPIEGLDGYQDFESYENSGYSDPGVVETSELNRAFLLCYGKKRYESYNEDGSIQDLAGCDGQDRTIGVAFSSEYEPEVIEYN</sequence>